<feature type="compositionally biased region" description="Low complexity" evidence="1">
    <location>
        <begin position="1256"/>
        <end position="1270"/>
    </location>
</feature>
<feature type="compositionally biased region" description="Low complexity" evidence="1">
    <location>
        <begin position="948"/>
        <end position="971"/>
    </location>
</feature>
<sequence>MFSRRDAFEPPPLRSPSLHNLSELGRQQQQDSGQLYTKRVDPGVSNPARLLIPGPRELTDASHRNDDAPMSYSFEASARRDIEGPGRYDVETHGRHDVEALGRQDFEAPGRHDFVSPGRQNLEPPRQNEYEDPERNDFEAPKLLDIATSKLLYIATSKLLDTTKRRDFEASERRDFEASERRDFEASERHDFEAPGRCDFETPGCRDIEAPGRRDFHDYGRHEFEALGRSNVEEPGRCDFEAPGRRDLEAPECRDFEAPGRRDLEAPECLDFEAPGHRDFEVPGRRDFEAPGRRDFEAPGRRDFEAPGRRDFEAPGRRDFEVSGRNEFKTLGHGDLKANESNSATLEHDCGSPSGFGETRVQTRLSSREVTDSAPSRESYGKFSFKSNDLRGPSTRDRHSLGHGYAMTVSPDRWKNHELGSTLPMDSIPRTVNYGSLTKLEQQNSLDLQPSSKPDLKILMDRFSELGGLDNVLNAGLVTQDLASSFHKFITSQEPYSSTSLRNNDGRASNVRSVGDRLDSRIDDKFKSGVDTLSERLEVVTTNPRSHVNRFGDSGNLHESPNYDQHRSHPGMIVEESNQRKIRGSDYGLPHSNRLERQSRHMVACETENRAEFSSTVQERAEPVCELGRLTKRVDSAMKNIERRSTIHESSDGSARKDRTVNSEADTRQVKQNRISLPNELVSRLDGSKDVLPYATRGNNVLHKCVVNDYKHYETRLDNYHDETPNQREIYASPRSFEKPELSHGVHGLKNSSALHSSHCRDHFVRSTSTDNAFERNDSSNVRVSRSRATVRERLDKSDTTLERDTDSRKSSLQTNAAGEGSSHVNRRAALPLDSRSSPVPKDCSPSRIRNAPFNTKRSTSPDRHDRTIFSSRRVASFRSRSKSPAYIRSRSPVRKRSKSPLRVIGVSPRRLESKSPRRFYSKSSLRARNRSPLSHRNEPPRSLRNQSPLQLRSRSPLRLKSSIPLNLRSRSPLRSKSRSPLRLRSRSPLRSKSRSPLRLRSRSPLRLRSSSPLRLKSRSPLRLRSRSPLRLRSRSPLRLRRRSPLRVRSRSPLRVRSRSPLRLRSRSPLRLRSRSPLRLRSKSPLRLRSKSPLRLRSKSPLRLRSKSPLRLRRSPLRLRSRRSLRLRSRSPLRLRSTSPLRLRSTSPLRLKNQASLCLQKRSLHRPRSKSPLNRRSGLSPILRTLSPKLDSVAVMNTYDLSLARRLSPNISEFIVPRTPPDSSLQRLPAGSTRRPLLCASNSSYLAEKASLRLSRSPRRLPATRTSLHSSPRRSPLRLSPRRSDLHLSSRSSPLRLPPKSRIRSSSRRLTSRLSSTRHGRVSPSRLSPKRSPIRFSPTFRERKTSTSRLSPTVVNAQNPPRRRSPLTLSSRLEKKSSHLRTEELGSAHEHDRSQPSVPRPLPTHGRVHLRLSPRRSPRSSSLPRRATEFSQSGPGDRISDRLETDLRENRPTPHQMTVLQSEKEANSGVDPNKNNKKLDSRRTSQSQSVKEKSAETSRKKPVFDRLSARNDTESALRKDHNTANEGSKLRMTPSSASGNSFHVKDRLGDKEIISKRDEDKEQEPVRKATTMQPVATIQKSSATSTEKKLSPDGKNSSTQPKKPKGDQTNTLVPPKKKNFVPIVFSAKDFESDSSSKSNNAVSNKEIENKTESQSRKRSDLPRRRLGSDSHRRTLSTSQSRTVQNKRTPPRRNAARELGSRASGSARSASKKDLNHMSVSELREEIIKCDGDMRAALGTNCCQSLRLLLLQAKEAQVERKLRRLDAPRIDF</sequence>
<evidence type="ECO:0000313" key="2">
    <source>
        <dbReference type="Proteomes" id="UP000694843"/>
    </source>
</evidence>
<feature type="compositionally biased region" description="Basic and acidic residues" evidence="1">
    <location>
        <begin position="640"/>
        <end position="669"/>
    </location>
</feature>
<dbReference type="RefSeq" id="XP_018017636.1">
    <property type="nucleotide sequence ID" value="XM_018162147.2"/>
</dbReference>
<feature type="compositionally biased region" description="Polar residues" evidence="1">
    <location>
        <begin position="1347"/>
        <end position="1359"/>
    </location>
</feature>
<evidence type="ECO:0000313" key="3">
    <source>
        <dbReference type="RefSeq" id="XP_018017636.1"/>
    </source>
</evidence>
<reference evidence="3" key="1">
    <citation type="submission" date="2025-08" db="UniProtKB">
        <authorList>
            <consortium name="RefSeq"/>
        </authorList>
    </citation>
    <scope>IDENTIFICATION</scope>
    <source>
        <tissue evidence="3">Whole organism</tissue>
    </source>
</reference>
<feature type="region of interest" description="Disordered" evidence="1">
    <location>
        <begin position="1"/>
        <end position="72"/>
    </location>
</feature>
<keyword evidence="2" id="KW-1185">Reference proteome</keyword>
<dbReference type="KEGG" id="hazt:108674216"/>
<dbReference type="OMA" id="DLEAPEC"/>
<feature type="compositionally biased region" description="Low complexity" evidence="1">
    <location>
        <begin position="1289"/>
        <end position="1298"/>
    </location>
</feature>
<gene>
    <name evidence="3" type="primary">LOC108674216</name>
</gene>
<accession>A0A8B7NXM8</accession>
<feature type="compositionally biased region" description="Polar residues" evidence="1">
    <location>
        <begin position="1675"/>
        <end position="1687"/>
    </location>
</feature>
<feature type="compositionally biased region" description="Low complexity" evidence="1">
    <location>
        <begin position="779"/>
        <end position="788"/>
    </location>
</feature>
<feature type="compositionally biased region" description="Basic and acidic residues" evidence="1">
    <location>
        <begin position="1543"/>
        <end position="1567"/>
    </location>
</feature>
<feature type="compositionally biased region" description="Basic and acidic residues" evidence="1">
    <location>
        <begin position="790"/>
        <end position="810"/>
    </location>
</feature>
<dbReference type="GeneID" id="108674216"/>
<feature type="compositionally biased region" description="Basic and acidic residues" evidence="1">
    <location>
        <begin position="57"/>
        <end position="67"/>
    </location>
</feature>
<feature type="compositionally biased region" description="Basic residues" evidence="1">
    <location>
        <begin position="972"/>
        <end position="1006"/>
    </location>
</feature>
<feature type="compositionally biased region" description="Basic residues" evidence="1">
    <location>
        <begin position="1406"/>
        <end position="1418"/>
    </location>
</feature>
<feature type="compositionally biased region" description="Low complexity" evidence="1">
    <location>
        <begin position="1633"/>
        <end position="1644"/>
    </location>
</feature>
<dbReference type="Proteomes" id="UP000694843">
    <property type="component" value="Unplaced"/>
</dbReference>
<protein>
    <submittedName>
        <fullName evidence="3">Serine/arginine repetitive matrix protein 2-like</fullName>
    </submittedName>
</protein>
<feature type="compositionally biased region" description="Basic and acidic residues" evidence="1">
    <location>
        <begin position="1438"/>
        <end position="1452"/>
    </location>
</feature>
<feature type="compositionally biased region" description="Polar residues" evidence="1">
    <location>
        <begin position="1570"/>
        <end position="1585"/>
    </location>
</feature>
<feature type="compositionally biased region" description="Basic and acidic residues" evidence="1">
    <location>
        <begin position="1645"/>
        <end position="1672"/>
    </location>
</feature>
<feature type="compositionally biased region" description="Basic residues" evidence="1">
    <location>
        <begin position="1299"/>
        <end position="1321"/>
    </location>
</feature>
<feature type="region of interest" description="Disordered" evidence="1">
    <location>
        <begin position="1256"/>
        <end position="1716"/>
    </location>
</feature>
<feature type="compositionally biased region" description="Basic residues" evidence="1">
    <location>
        <begin position="1016"/>
        <end position="1133"/>
    </location>
</feature>
<feature type="compositionally biased region" description="Low complexity" evidence="1">
    <location>
        <begin position="1134"/>
        <end position="1147"/>
    </location>
</feature>
<feature type="compositionally biased region" description="Basic and acidic residues" evidence="1">
    <location>
        <begin position="101"/>
        <end position="114"/>
    </location>
</feature>
<feature type="region of interest" description="Disordered" evidence="1">
    <location>
        <begin position="168"/>
        <end position="188"/>
    </location>
</feature>
<feature type="region of interest" description="Disordered" evidence="1">
    <location>
        <begin position="101"/>
        <end position="134"/>
    </location>
</feature>
<organism evidence="2 3">
    <name type="scientific">Hyalella azteca</name>
    <name type="common">Amphipod</name>
    <dbReference type="NCBI Taxonomy" id="294128"/>
    <lineage>
        <taxon>Eukaryota</taxon>
        <taxon>Metazoa</taxon>
        <taxon>Ecdysozoa</taxon>
        <taxon>Arthropoda</taxon>
        <taxon>Crustacea</taxon>
        <taxon>Multicrustacea</taxon>
        <taxon>Malacostraca</taxon>
        <taxon>Eumalacostraca</taxon>
        <taxon>Peracarida</taxon>
        <taxon>Amphipoda</taxon>
        <taxon>Senticaudata</taxon>
        <taxon>Talitrida</taxon>
        <taxon>Talitroidea</taxon>
        <taxon>Hyalellidae</taxon>
        <taxon>Hyalella</taxon>
    </lineage>
</organism>
<feature type="region of interest" description="Disordered" evidence="1">
    <location>
        <begin position="280"/>
        <end position="318"/>
    </location>
</feature>
<feature type="region of interest" description="Disordered" evidence="1">
    <location>
        <begin position="1160"/>
        <end position="1180"/>
    </location>
</feature>
<feature type="region of interest" description="Disordered" evidence="1">
    <location>
        <begin position="331"/>
        <end position="404"/>
    </location>
</feature>
<feature type="region of interest" description="Disordered" evidence="1">
    <location>
        <begin position="493"/>
        <end position="512"/>
    </location>
</feature>
<feature type="compositionally biased region" description="Basic and acidic residues" evidence="1">
    <location>
        <begin position="1372"/>
        <end position="1394"/>
    </location>
</feature>
<feature type="compositionally biased region" description="Polar residues" evidence="1">
    <location>
        <begin position="17"/>
        <end position="35"/>
    </location>
</feature>
<name>A0A8B7NXM8_HYAAZ</name>
<feature type="compositionally biased region" description="Basic and acidic residues" evidence="1">
    <location>
        <begin position="1490"/>
        <end position="1523"/>
    </location>
</feature>
<proteinExistence type="predicted"/>
<feature type="region of interest" description="Disordered" evidence="1">
    <location>
        <begin position="771"/>
        <end position="1147"/>
    </location>
</feature>
<feature type="compositionally biased region" description="Polar residues" evidence="1">
    <location>
        <begin position="1594"/>
        <end position="1612"/>
    </location>
</feature>
<feature type="region of interest" description="Disordered" evidence="1">
    <location>
        <begin position="640"/>
        <end position="675"/>
    </location>
</feature>
<feature type="compositionally biased region" description="Basic residues" evidence="1">
    <location>
        <begin position="917"/>
        <end position="930"/>
    </location>
</feature>
<evidence type="ECO:0000256" key="1">
    <source>
        <dbReference type="SAM" id="MobiDB-lite"/>
    </source>
</evidence>
<feature type="region of interest" description="Disordered" evidence="1">
    <location>
        <begin position="545"/>
        <end position="569"/>
    </location>
</feature>
<dbReference type="OrthoDB" id="10068428at2759"/>